<proteinExistence type="inferred from homology"/>
<accession>A0AAV1GFY0</accession>
<feature type="compositionally biased region" description="Basic and acidic residues" evidence="4">
    <location>
        <begin position="264"/>
        <end position="279"/>
    </location>
</feature>
<evidence type="ECO:0000256" key="2">
    <source>
        <dbReference type="ARBA" id="ARBA00022741"/>
    </source>
</evidence>
<dbReference type="PROSITE" id="PS51720">
    <property type="entry name" value="G_AIG1"/>
    <property type="match status" value="1"/>
</dbReference>
<sequence length="318" mass="36396">MGSQQSSLEQKQLNNKEIRIVLVGKTGVGKSATANTILGRRVFESKRSPGSVTGCCAKADGEVDKQRVAIIDTPGLFDTRVDDDKIRKDITQCISYASPGPHIFLVLIKLDRFTEEEKQTVQKIQQIFGEEADKYSMVLFTHGDLLKGTTIEGYLRESKELQELVAKCNGQYHVFDNNVKNRSQVSELLLKIRDINKKNGGNHYTTDTFQKAEKVIEEEKQRILKKKEKQMQKEQEELKKEIEKKYKAEIKKAKDDLEKEKQLREDLEREKEEKEKILEEEQNGQARGEAENSSYVISMIESLMGVLSEVAVAYFKGW</sequence>
<dbReference type="AlphaFoldDB" id="A0AAV1GFY0"/>
<protein>
    <submittedName>
        <fullName evidence="6">GTPase IMAP family member 4-like</fullName>
    </submittedName>
</protein>
<evidence type="ECO:0000256" key="3">
    <source>
        <dbReference type="ARBA" id="ARBA00023134"/>
    </source>
</evidence>
<keyword evidence="7" id="KW-1185">Reference proteome</keyword>
<evidence type="ECO:0000313" key="7">
    <source>
        <dbReference type="Proteomes" id="UP001178508"/>
    </source>
</evidence>
<evidence type="ECO:0000313" key="6">
    <source>
        <dbReference type="EMBL" id="CAJ1072952.1"/>
    </source>
</evidence>
<dbReference type="PANTHER" id="PTHR10903:SF112">
    <property type="entry name" value="SI:CH211-113E8.5"/>
    <property type="match status" value="1"/>
</dbReference>
<name>A0AAV1GFY0_XYRNO</name>
<dbReference type="PANTHER" id="PTHR10903">
    <property type="entry name" value="GTPASE, IMAP FAMILY MEMBER-RELATED"/>
    <property type="match status" value="1"/>
</dbReference>
<dbReference type="InterPro" id="IPR045058">
    <property type="entry name" value="GIMA/IAN/Toc"/>
</dbReference>
<keyword evidence="3" id="KW-0342">GTP-binding</keyword>
<dbReference type="SUPFAM" id="SSF52540">
    <property type="entry name" value="P-loop containing nucleoside triphosphate hydrolases"/>
    <property type="match status" value="1"/>
</dbReference>
<reference evidence="6" key="1">
    <citation type="submission" date="2023-08" db="EMBL/GenBank/DDBJ databases">
        <authorList>
            <person name="Alioto T."/>
            <person name="Alioto T."/>
            <person name="Gomez Garrido J."/>
        </authorList>
    </citation>
    <scope>NUCLEOTIDE SEQUENCE</scope>
</reference>
<dbReference type="FunFam" id="3.40.50.300:FF:000366">
    <property type="entry name" value="GTPase, IMAP family member 2"/>
    <property type="match status" value="1"/>
</dbReference>
<evidence type="ECO:0000256" key="4">
    <source>
        <dbReference type="SAM" id="MobiDB-lite"/>
    </source>
</evidence>
<dbReference type="GO" id="GO:0005525">
    <property type="term" value="F:GTP binding"/>
    <property type="evidence" value="ECO:0007669"/>
    <property type="project" value="UniProtKB-KW"/>
</dbReference>
<feature type="domain" description="AIG1-type G" evidence="5">
    <location>
        <begin position="15"/>
        <end position="213"/>
    </location>
</feature>
<gene>
    <name evidence="6" type="ORF">XNOV1_A023244</name>
</gene>
<dbReference type="InterPro" id="IPR006703">
    <property type="entry name" value="G_AIG1"/>
</dbReference>
<dbReference type="InterPro" id="IPR027417">
    <property type="entry name" value="P-loop_NTPase"/>
</dbReference>
<evidence type="ECO:0000256" key="1">
    <source>
        <dbReference type="ARBA" id="ARBA00008535"/>
    </source>
</evidence>
<dbReference type="Pfam" id="PF04548">
    <property type="entry name" value="AIG1"/>
    <property type="match status" value="1"/>
</dbReference>
<dbReference type="CDD" id="cd01852">
    <property type="entry name" value="AIG1"/>
    <property type="match status" value="1"/>
</dbReference>
<comment type="similarity">
    <text evidence="1">Belongs to the TRAFAC class TrmE-Era-EngA-EngB-Septin-like GTPase superfamily. AIG1/Toc34/Toc159-like paraseptin GTPase family. IAN subfamily.</text>
</comment>
<dbReference type="Gene3D" id="3.40.50.300">
    <property type="entry name" value="P-loop containing nucleotide triphosphate hydrolases"/>
    <property type="match status" value="1"/>
</dbReference>
<feature type="region of interest" description="Disordered" evidence="4">
    <location>
        <begin position="264"/>
        <end position="291"/>
    </location>
</feature>
<dbReference type="Proteomes" id="UP001178508">
    <property type="component" value="Chromosome 14"/>
</dbReference>
<dbReference type="EMBL" id="OY660877">
    <property type="protein sequence ID" value="CAJ1072952.1"/>
    <property type="molecule type" value="Genomic_DNA"/>
</dbReference>
<evidence type="ECO:0000259" key="5">
    <source>
        <dbReference type="PROSITE" id="PS51720"/>
    </source>
</evidence>
<keyword evidence="2" id="KW-0547">Nucleotide-binding</keyword>
<organism evidence="6 7">
    <name type="scientific">Xyrichtys novacula</name>
    <name type="common">Pearly razorfish</name>
    <name type="synonym">Hemipteronotus novacula</name>
    <dbReference type="NCBI Taxonomy" id="13765"/>
    <lineage>
        <taxon>Eukaryota</taxon>
        <taxon>Metazoa</taxon>
        <taxon>Chordata</taxon>
        <taxon>Craniata</taxon>
        <taxon>Vertebrata</taxon>
        <taxon>Euteleostomi</taxon>
        <taxon>Actinopterygii</taxon>
        <taxon>Neopterygii</taxon>
        <taxon>Teleostei</taxon>
        <taxon>Neoteleostei</taxon>
        <taxon>Acanthomorphata</taxon>
        <taxon>Eupercaria</taxon>
        <taxon>Labriformes</taxon>
        <taxon>Labridae</taxon>
        <taxon>Xyrichtys</taxon>
    </lineage>
</organism>